<dbReference type="Pfam" id="PF12697">
    <property type="entry name" value="Abhydrolase_6"/>
    <property type="match status" value="1"/>
</dbReference>
<dbReference type="InterPro" id="IPR000073">
    <property type="entry name" value="AB_hydrolase_1"/>
</dbReference>
<protein>
    <submittedName>
        <fullName evidence="2">Alpha/Beta hydrolase protein</fullName>
    </submittedName>
</protein>
<dbReference type="SUPFAM" id="SSF53474">
    <property type="entry name" value="alpha/beta-Hydrolases"/>
    <property type="match status" value="1"/>
</dbReference>
<evidence type="ECO:0000313" key="2">
    <source>
        <dbReference type="EMBL" id="KAG6371935.1"/>
    </source>
</evidence>
<name>A0A8I2YH96_9AGAM</name>
<evidence type="ECO:0000259" key="1">
    <source>
        <dbReference type="Pfam" id="PF12697"/>
    </source>
</evidence>
<dbReference type="InterPro" id="IPR029058">
    <property type="entry name" value="AB_hydrolase_fold"/>
</dbReference>
<dbReference type="AlphaFoldDB" id="A0A8I2YH96"/>
<feature type="domain" description="AB hydrolase-1" evidence="1">
    <location>
        <begin position="45"/>
        <end position="324"/>
    </location>
</feature>
<reference evidence="2" key="1">
    <citation type="submission" date="2021-03" db="EMBL/GenBank/DDBJ databases">
        <title>Evolutionary innovations through gain and loss of genes in the ectomycorrhizal Boletales.</title>
        <authorList>
            <person name="Wu G."/>
            <person name="Miyauchi S."/>
            <person name="Morin E."/>
            <person name="Yang Z.-L."/>
            <person name="Xu J."/>
            <person name="Martin F.M."/>
        </authorList>
    </citation>
    <scope>NUCLEOTIDE SEQUENCE</scope>
    <source>
        <strain evidence="2">BR01</strain>
    </source>
</reference>
<organism evidence="2 3">
    <name type="scientific">Boletus reticuloceps</name>
    <dbReference type="NCBI Taxonomy" id="495285"/>
    <lineage>
        <taxon>Eukaryota</taxon>
        <taxon>Fungi</taxon>
        <taxon>Dikarya</taxon>
        <taxon>Basidiomycota</taxon>
        <taxon>Agaricomycotina</taxon>
        <taxon>Agaricomycetes</taxon>
        <taxon>Agaricomycetidae</taxon>
        <taxon>Boletales</taxon>
        <taxon>Boletineae</taxon>
        <taxon>Boletaceae</taxon>
        <taxon>Boletoideae</taxon>
        <taxon>Boletus</taxon>
    </lineage>
</organism>
<comment type="caution">
    <text evidence="2">The sequence shown here is derived from an EMBL/GenBank/DDBJ whole genome shotgun (WGS) entry which is preliminary data.</text>
</comment>
<accession>A0A8I2YH96</accession>
<sequence length="356" mass="39259">MSSILSGSIVPERHGFPLSATLGGVDASLKCSALRYPVSPGGMTLIFIHGVSGHKEQYHTTITRLLSLRDVATYDIREIWSIDFPNHGEAATLNRRLLDEYKAHSGKDEGTCTTMDIAAYLHAFLSLSRFRGHNIVGMGHSGGCTVWVRALTMFTSVYPNALILLEPTLMFPFMSPTDPRSIHGAANVRGARAKRDTWSSRAEFRHWLATGGKSIWSRWDPRVLDLYVEHALEEVVSSEGHGSYITPKLRKDEEAAIYTCQAHTIEPSQFASVCTALNEAGRHGVHIIWAELEEFVSKTAKAEILDAAGHRVKTQRTVAGSGHLVGRVVFVVWAFDDLWCEIGSAIATGRAWRCDA</sequence>
<dbReference type="Gene3D" id="3.40.50.1820">
    <property type="entry name" value="alpha/beta hydrolase"/>
    <property type="match status" value="1"/>
</dbReference>
<dbReference type="EMBL" id="JAGFBS010000031">
    <property type="protein sequence ID" value="KAG6371935.1"/>
    <property type="molecule type" value="Genomic_DNA"/>
</dbReference>
<keyword evidence="2" id="KW-0378">Hydrolase</keyword>
<dbReference type="OrthoDB" id="94039at2759"/>
<evidence type="ECO:0000313" key="3">
    <source>
        <dbReference type="Proteomes" id="UP000683000"/>
    </source>
</evidence>
<gene>
    <name evidence="2" type="ORF">JVT61DRAFT_8945</name>
</gene>
<dbReference type="Proteomes" id="UP000683000">
    <property type="component" value="Unassembled WGS sequence"/>
</dbReference>
<proteinExistence type="predicted"/>
<keyword evidence="3" id="KW-1185">Reference proteome</keyword>
<dbReference type="GO" id="GO:0016787">
    <property type="term" value="F:hydrolase activity"/>
    <property type="evidence" value="ECO:0007669"/>
    <property type="project" value="UniProtKB-KW"/>
</dbReference>